<keyword evidence="1" id="KW-0812">Transmembrane</keyword>
<evidence type="ECO:0000259" key="2">
    <source>
        <dbReference type="Pfam" id="PF07331"/>
    </source>
</evidence>
<gene>
    <name evidence="3" type="ORF">SAMN05216258_10213</name>
</gene>
<evidence type="ECO:0000313" key="3">
    <source>
        <dbReference type="EMBL" id="SFH74166.1"/>
    </source>
</evidence>
<keyword evidence="1" id="KW-1133">Transmembrane helix</keyword>
<dbReference type="Proteomes" id="UP000199377">
    <property type="component" value="Unassembled WGS sequence"/>
</dbReference>
<dbReference type="AlphaFoldDB" id="A0A1I3CIK2"/>
<feature type="transmembrane region" description="Helical" evidence="1">
    <location>
        <begin position="90"/>
        <end position="107"/>
    </location>
</feature>
<evidence type="ECO:0000256" key="1">
    <source>
        <dbReference type="SAM" id="Phobius"/>
    </source>
</evidence>
<name>A0A1I3CIK2_9RHOB</name>
<feature type="transmembrane region" description="Helical" evidence="1">
    <location>
        <begin position="39"/>
        <end position="56"/>
    </location>
</feature>
<proteinExistence type="predicted"/>
<dbReference type="RefSeq" id="WP_092857733.1">
    <property type="nucleotide sequence ID" value="NZ_FOQH01000002.1"/>
</dbReference>
<organism evidence="3 4">
    <name type="scientific">Albimonas pacifica</name>
    <dbReference type="NCBI Taxonomy" id="1114924"/>
    <lineage>
        <taxon>Bacteria</taxon>
        <taxon>Pseudomonadati</taxon>
        <taxon>Pseudomonadota</taxon>
        <taxon>Alphaproteobacteria</taxon>
        <taxon>Rhodobacterales</taxon>
        <taxon>Paracoccaceae</taxon>
        <taxon>Albimonas</taxon>
    </lineage>
</organism>
<feature type="transmembrane region" description="Helical" evidence="1">
    <location>
        <begin position="68"/>
        <end position="84"/>
    </location>
</feature>
<protein>
    <submittedName>
        <fullName evidence="3">Putative tricarboxylic transport membrane protein</fullName>
    </submittedName>
</protein>
<reference evidence="3 4" key="1">
    <citation type="submission" date="2016-10" db="EMBL/GenBank/DDBJ databases">
        <authorList>
            <person name="de Groot N.N."/>
        </authorList>
    </citation>
    <scope>NUCLEOTIDE SEQUENCE [LARGE SCALE GENOMIC DNA]</scope>
    <source>
        <strain evidence="3 4">CGMCC 1.11030</strain>
    </source>
</reference>
<feature type="domain" description="DUF1468" evidence="2">
    <location>
        <begin position="7"/>
        <end position="138"/>
    </location>
</feature>
<dbReference type="InterPro" id="IPR009936">
    <property type="entry name" value="DUF1468"/>
</dbReference>
<accession>A0A1I3CIK2</accession>
<evidence type="ECO:0000313" key="4">
    <source>
        <dbReference type="Proteomes" id="UP000199377"/>
    </source>
</evidence>
<feature type="transmembrane region" description="Helical" evidence="1">
    <location>
        <begin position="114"/>
        <end position="133"/>
    </location>
</feature>
<sequence length="156" mass="16617">MVDRLFAGVLLVATLAYAVIAFTAIKAPFQYDPLGPESWPRILSLVAIACLLWIFWRPDASAMGVARRTWFRLGATVAMLIAYSELYEPLGFVLSTLLFGTALCAMLGGGIVRALAFGTAAGVAGYLLCAVLLDLNLPAGELIERAMQSSDEKGAS</sequence>
<keyword evidence="1" id="KW-0472">Membrane</keyword>
<dbReference type="EMBL" id="FOQH01000002">
    <property type="protein sequence ID" value="SFH74166.1"/>
    <property type="molecule type" value="Genomic_DNA"/>
</dbReference>
<dbReference type="STRING" id="1114924.SAMN05216258_10213"/>
<dbReference type="Pfam" id="PF07331">
    <property type="entry name" value="TctB"/>
    <property type="match status" value="1"/>
</dbReference>
<keyword evidence="4" id="KW-1185">Reference proteome</keyword>
<dbReference type="OrthoDB" id="5519430at2"/>